<dbReference type="InterPro" id="IPR051552">
    <property type="entry name" value="HptR"/>
</dbReference>
<keyword evidence="2" id="KW-0963">Cytoplasm</keyword>
<dbReference type="SMART" id="SM00342">
    <property type="entry name" value="HTH_ARAC"/>
    <property type="match status" value="1"/>
</dbReference>
<dbReference type="AlphaFoldDB" id="A0AAE4HUW2"/>
<evidence type="ECO:0000259" key="10">
    <source>
        <dbReference type="PROSITE" id="PS50110"/>
    </source>
</evidence>
<keyword evidence="3 8" id="KW-0597">Phosphoprotein</keyword>
<dbReference type="GO" id="GO:0043565">
    <property type="term" value="F:sequence-specific DNA binding"/>
    <property type="evidence" value="ECO:0007669"/>
    <property type="project" value="InterPro"/>
</dbReference>
<dbReference type="GO" id="GO:0000160">
    <property type="term" value="P:phosphorelay signal transduction system"/>
    <property type="evidence" value="ECO:0007669"/>
    <property type="project" value="UniProtKB-KW"/>
</dbReference>
<dbReference type="EMBL" id="JARQAG010000006">
    <property type="protein sequence ID" value="MDT2731736.1"/>
    <property type="molecule type" value="Genomic_DNA"/>
</dbReference>
<keyword evidence="7" id="KW-0804">Transcription</keyword>
<dbReference type="InterPro" id="IPR011006">
    <property type="entry name" value="CheY-like_superfamily"/>
</dbReference>
<feature type="domain" description="HTH araC/xylS-type" evidence="9">
    <location>
        <begin position="152"/>
        <end position="251"/>
    </location>
</feature>
<dbReference type="GO" id="GO:0003700">
    <property type="term" value="F:DNA-binding transcription factor activity"/>
    <property type="evidence" value="ECO:0007669"/>
    <property type="project" value="InterPro"/>
</dbReference>
<evidence type="ECO:0000256" key="5">
    <source>
        <dbReference type="ARBA" id="ARBA00023015"/>
    </source>
</evidence>
<keyword evidence="4" id="KW-0902">Two-component regulatory system</keyword>
<dbReference type="Proteomes" id="UP001180515">
    <property type="component" value="Unassembled WGS sequence"/>
</dbReference>
<keyword evidence="5" id="KW-0805">Transcription regulation</keyword>
<dbReference type="Pfam" id="PF12833">
    <property type="entry name" value="HTH_18"/>
    <property type="match status" value="1"/>
</dbReference>
<feature type="domain" description="Response regulatory" evidence="10">
    <location>
        <begin position="3"/>
        <end position="118"/>
    </location>
</feature>
<evidence type="ECO:0000256" key="6">
    <source>
        <dbReference type="ARBA" id="ARBA00023125"/>
    </source>
</evidence>
<dbReference type="InterPro" id="IPR009057">
    <property type="entry name" value="Homeodomain-like_sf"/>
</dbReference>
<protein>
    <submittedName>
        <fullName evidence="11">Response regulator</fullName>
    </submittedName>
</protein>
<dbReference type="PANTHER" id="PTHR42713">
    <property type="entry name" value="HISTIDINE KINASE-RELATED"/>
    <property type="match status" value="1"/>
</dbReference>
<dbReference type="Pfam" id="PF00072">
    <property type="entry name" value="Response_reg"/>
    <property type="match status" value="1"/>
</dbReference>
<evidence type="ECO:0000256" key="1">
    <source>
        <dbReference type="ARBA" id="ARBA00004496"/>
    </source>
</evidence>
<evidence type="ECO:0000256" key="8">
    <source>
        <dbReference type="PROSITE-ProRule" id="PRU00169"/>
    </source>
</evidence>
<evidence type="ECO:0000256" key="3">
    <source>
        <dbReference type="ARBA" id="ARBA00022553"/>
    </source>
</evidence>
<keyword evidence="6" id="KW-0238">DNA-binding</keyword>
<name>A0AAE4HUW2_9STRE</name>
<dbReference type="InterPro" id="IPR018060">
    <property type="entry name" value="HTH_AraC"/>
</dbReference>
<dbReference type="SUPFAM" id="SSF52172">
    <property type="entry name" value="CheY-like"/>
    <property type="match status" value="1"/>
</dbReference>
<evidence type="ECO:0000256" key="7">
    <source>
        <dbReference type="ARBA" id="ARBA00023163"/>
    </source>
</evidence>
<dbReference type="Gene3D" id="3.40.50.2300">
    <property type="match status" value="1"/>
</dbReference>
<dbReference type="Gene3D" id="1.10.10.60">
    <property type="entry name" value="Homeodomain-like"/>
    <property type="match status" value="2"/>
</dbReference>
<feature type="modified residue" description="4-aspartylphosphate" evidence="8">
    <location>
        <position position="55"/>
    </location>
</feature>
<dbReference type="RefSeq" id="WP_311982081.1">
    <property type="nucleotide sequence ID" value="NZ_JARQAG010000006.1"/>
</dbReference>
<dbReference type="GO" id="GO:0005737">
    <property type="term" value="C:cytoplasm"/>
    <property type="evidence" value="ECO:0007669"/>
    <property type="project" value="UniProtKB-SubCell"/>
</dbReference>
<gene>
    <name evidence="11" type="ORF">P7G31_05695</name>
</gene>
<proteinExistence type="predicted"/>
<evidence type="ECO:0000259" key="9">
    <source>
        <dbReference type="PROSITE" id="PS01124"/>
    </source>
</evidence>
<evidence type="ECO:0000256" key="4">
    <source>
        <dbReference type="ARBA" id="ARBA00023012"/>
    </source>
</evidence>
<comment type="subcellular location">
    <subcellularLocation>
        <location evidence="1">Cytoplasm</location>
    </subcellularLocation>
</comment>
<dbReference type="CDD" id="cd17536">
    <property type="entry name" value="REC_YesN-like"/>
    <property type="match status" value="1"/>
</dbReference>
<evidence type="ECO:0000313" key="11">
    <source>
        <dbReference type="EMBL" id="MDT2731736.1"/>
    </source>
</evidence>
<dbReference type="PROSITE" id="PS50110">
    <property type="entry name" value="RESPONSE_REGULATORY"/>
    <property type="match status" value="1"/>
</dbReference>
<sequence length="256" mass="29965">MYHLLIVEDEPLIRNWLASAIDYNALQIKLLPSARDGQEGIEAIKSFQPDIVLTDIMMPIKTGFDMFEETKDYDYKKIILSSYSDFAHAKKAMSYGVFNFLEKPLNRQELKESLLQICMECEQKKSSDQVSKGNQLISDLALPEVNSSNWAYEIVCLIQENYALQLSTEDIAKKLCYSESYLYKKIKEELGITLKDYINRYRVKKAIQVVMADPRLRVYEISERVGFSDYNYFGKVFRKYTNLTFSEFKENFTQKR</sequence>
<dbReference type="PANTHER" id="PTHR42713:SF3">
    <property type="entry name" value="TRANSCRIPTIONAL REGULATORY PROTEIN HPTR"/>
    <property type="match status" value="1"/>
</dbReference>
<evidence type="ECO:0000313" key="12">
    <source>
        <dbReference type="Proteomes" id="UP001180515"/>
    </source>
</evidence>
<comment type="caution">
    <text evidence="11">The sequence shown here is derived from an EMBL/GenBank/DDBJ whole genome shotgun (WGS) entry which is preliminary data.</text>
</comment>
<accession>A0AAE4HUW2</accession>
<dbReference type="SMART" id="SM00448">
    <property type="entry name" value="REC"/>
    <property type="match status" value="1"/>
</dbReference>
<dbReference type="SUPFAM" id="SSF46689">
    <property type="entry name" value="Homeodomain-like"/>
    <property type="match status" value="2"/>
</dbReference>
<evidence type="ECO:0000256" key="2">
    <source>
        <dbReference type="ARBA" id="ARBA00022490"/>
    </source>
</evidence>
<dbReference type="InterPro" id="IPR001789">
    <property type="entry name" value="Sig_transdc_resp-reg_receiver"/>
</dbReference>
<reference evidence="11" key="1">
    <citation type="submission" date="2023-03" db="EMBL/GenBank/DDBJ databases">
        <authorList>
            <person name="Shen W."/>
            <person name="Cai J."/>
        </authorList>
    </citation>
    <scope>NUCLEOTIDE SEQUENCE</scope>
    <source>
        <strain evidence="11">P82-2</strain>
    </source>
</reference>
<organism evidence="11 12">
    <name type="scientific">Streptococcus parauberis</name>
    <dbReference type="NCBI Taxonomy" id="1348"/>
    <lineage>
        <taxon>Bacteria</taxon>
        <taxon>Bacillati</taxon>
        <taxon>Bacillota</taxon>
        <taxon>Bacilli</taxon>
        <taxon>Lactobacillales</taxon>
        <taxon>Streptococcaceae</taxon>
        <taxon>Streptococcus</taxon>
    </lineage>
</organism>
<dbReference type="PROSITE" id="PS01124">
    <property type="entry name" value="HTH_ARAC_FAMILY_2"/>
    <property type="match status" value="1"/>
</dbReference>